<dbReference type="EMBL" id="QASA01000001">
    <property type="protein sequence ID" value="RDC65474.1"/>
    <property type="molecule type" value="Genomic_DNA"/>
</dbReference>
<dbReference type="PIRSF" id="PIRSF033490">
    <property type="entry name" value="MazF"/>
    <property type="match status" value="1"/>
</dbReference>
<dbReference type="Gene3D" id="2.30.30.110">
    <property type="match status" value="1"/>
</dbReference>
<protein>
    <recommendedName>
        <fullName evidence="1">mRNA interferase</fullName>
        <ecNumber evidence="1">3.1.-.-</ecNumber>
    </recommendedName>
</protein>
<comment type="similarity">
    <text evidence="1">Belongs to the PemK/MazF family.</text>
</comment>
<dbReference type="OrthoDB" id="9808744at2"/>
<accession>A0A369QL76</accession>
<comment type="caution">
    <text evidence="2">The sequence shown here is derived from an EMBL/GenBank/DDBJ whole genome shotgun (WGS) entry which is preliminary data.</text>
</comment>
<dbReference type="GO" id="GO:0004521">
    <property type="term" value="F:RNA endonuclease activity"/>
    <property type="evidence" value="ECO:0007669"/>
    <property type="project" value="TreeGrafter"/>
</dbReference>
<keyword evidence="1" id="KW-0255">Endonuclease</keyword>
<evidence type="ECO:0000313" key="2">
    <source>
        <dbReference type="EMBL" id="RDC65474.1"/>
    </source>
</evidence>
<reference evidence="2 3" key="1">
    <citation type="submission" date="2018-04" db="EMBL/GenBank/DDBJ databases">
        <title>Adhaeribacter sp. HMF7616 genome sequencing and assembly.</title>
        <authorList>
            <person name="Kang H."/>
            <person name="Kang J."/>
            <person name="Cha I."/>
            <person name="Kim H."/>
            <person name="Joh K."/>
        </authorList>
    </citation>
    <scope>NUCLEOTIDE SEQUENCE [LARGE SCALE GENOMIC DNA]</scope>
    <source>
        <strain evidence="2 3">HMF7616</strain>
    </source>
</reference>
<dbReference type="Proteomes" id="UP000253919">
    <property type="component" value="Unassembled WGS sequence"/>
</dbReference>
<proteinExistence type="inferred from homology"/>
<dbReference type="GO" id="GO:0003677">
    <property type="term" value="F:DNA binding"/>
    <property type="evidence" value="ECO:0007669"/>
    <property type="project" value="InterPro"/>
</dbReference>
<keyword evidence="1" id="KW-0540">Nuclease</keyword>
<sequence>MKVKQFELWIADLNPKIGTETGKIRPVVIIQTDLLNKSHPSTIVCPITTNVQTASDILRVHLTKGTVNVKEDYDIMIDQIRAIDNSRLIHRIGQLDDAVKNKIKQNIKIVLDLD</sequence>
<organism evidence="2 3">
    <name type="scientific">Adhaeribacter pallidiroseus</name>
    <dbReference type="NCBI Taxonomy" id="2072847"/>
    <lineage>
        <taxon>Bacteria</taxon>
        <taxon>Pseudomonadati</taxon>
        <taxon>Bacteroidota</taxon>
        <taxon>Cytophagia</taxon>
        <taxon>Cytophagales</taxon>
        <taxon>Hymenobacteraceae</taxon>
        <taxon>Adhaeribacter</taxon>
    </lineage>
</organism>
<dbReference type="RefSeq" id="WP_115374475.1">
    <property type="nucleotide sequence ID" value="NZ_QASA01000001.1"/>
</dbReference>
<dbReference type="InterPro" id="IPR011067">
    <property type="entry name" value="Plasmid_toxin/cell-grow_inhib"/>
</dbReference>
<dbReference type="GO" id="GO:0006402">
    <property type="term" value="P:mRNA catabolic process"/>
    <property type="evidence" value="ECO:0007669"/>
    <property type="project" value="TreeGrafter"/>
</dbReference>
<keyword evidence="3" id="KW-1185">Reference proteome</keyword>
<dbReference type="PANTHER" id="PTHR33988:SF2">
    <property type="entry name" value="ENDORIBONUCLEASE MAZF"/>
    <property type="match status" value="1"/>
</dbReference>
<dbReference type="AlphaFoldDB" id="A0A369QL76"/>
<evidence type="ECO:0000256" key="1">
    <source>
        <dbReference type="PIRNR" id="PIRNR033490"/>
    </source>
</evidence>
<dbReference type="PANTHER" id="PTHR33988">
    <property type="entry name" value="ENDORIBONUCLEASE MAZF-RELATED"/>
    <property type="match status" value="1"/>
</dbReference>
<gene>
    <name evidence="2" type="primary">mazF</name>
    <name evidence="2" type="ORF">AHMF7616_04104</name>
</gene>
<evidence type="ECO:0000313" key="3">
    <source>
        <dbReference type="Proteomes" id="UP000253919"/>
    </source>
</evidence>
<dbReference type="InterPro" id="IPR003477">
    <property type="entry name" value="PemK-like"/>
</dbReference>
<dbReference type="Pfam" id="PF02452">
    <property type="entry name" value="PemK_toxin"/>
    <property type="match status" value="1"/>
</dbReference>
<keyword evidence="1 2" id="KW-0378">Hydrolase</keyword>
<name>A0A369QL76_9BACT</name>
<dbReference type="GO" id="GO:0016075">
    <property type="term" value="P:rRNA catabolic process"/>
    <property type="evidence" value="ECO:0007669"/>
    <property type="project" value="TreeGrafter"/>
</dbReference>
<dbReference type="EC" id="3.1.-.-" evidence="1"/>
<comment type="function">
    <text evidence="1">Toxic component of a type II toxin-antitoxin (TA) system.</text>
</comment>
<dbReference type="SUPFAM" id="SSF50118">
    <property type="entry name" value="Cell growth inhibitor/plasmid maintenance toxic component"/>
    <property type="match status" value="1"/>
</dbReference>
<dbReference type="GO" id="GO:0016787">
    <property type="term" value="F:hydrolase activity"/>
    <property type="evidence" value="ECO:0007669"/>
    <property type="project" value="UniProtKB-KW"/>
</dbReference>